<gene>
    <name evidence="1" type="ORF">SAMN05446037_102726</name>
</gene>
<dbReference type="AlphaFoldDB" id="A0A239ICU2"/>
<sequence>MGGHGHIATGIINWSKTFGKLDEKATRLIVTPRVYYSTNTIGVSIDEKGNETKLEPMQINEDREFLLDDIVIELN</sequence>
<reference evidence="2" key="1">
    <citation type="submission" date="2017-06" db="EMBL/GenBank/DDBJ databases">
        <authorList>
            <person name="Varghese N."/>
            <person name="Submissions S."/>
        </authorList>
    </citation>
    <scope>NUCLEOTIDE SEQUENCE [LARGE SCALE GENOMIC DNA]</scope>
    <source>
        <strain evidence="2">SCA</strain>
    </source>
</reference>
<dbReference type="Gene3D" id="2.60.40.1640">
    <property type="entry name" value="Conserved domain protein"/>
    <property type="match status" value="1"/>
</dbReference>
<name>A0A239ICU2_9FIRM</name>
<organism evidence="1 2">
    <name type="scientific">Anaerovirgula multivorans</name>
    <dbReference type="NCBI Taxonomy" id="312168"/>
    <lineage>
        <taxon>Bacteria</taxon>
        <taxon>Bacillati</taxon>
        <taxon>Bacillota</taxon>
        <taxon>Clostridia</taxon>
        <taxon>Peptostreptococcales</taxon>
        <taxon>Natronincolaceae</taxon>
        <taxon>Anaerovirgula</taxon>
    </lineage>
</organism>
<evidence type="ECO:0000313" key="2">
    <source>
        <dbReference type="Proteomes" id="UP000198304"/>
    </source>
</evidence>
<dbReference type="Proteomes" id="UP000198304">
    <property type="component" value="Unassembled WGS sequence"/>
</dbReference>
<accession>A0A239ICU2</accession>
<keyword evidence="2" id="KW-1185">Reference proteome</keyword>
<proteinExistence type="predicted"/>
<dbReference type="EMBL" id="FZOJ01000027">
    <property type="protein sequence ID" value="SNS91367.1"/>
    <property type="molecule type" value="Genomic_DNA"/>
</dbReference>
<evidence type="ECO:0000313" key="1">
    <source>
        <dbReference type="EMBL" id="SNS91367.1"/>
    </source>
</evidence>
<protein>
    <submittedName>
        <fullName evidence="1">Uncharacterized protein</fullName>
    </submittedName>
</protein>